<feature type="region of interest" description="Disordered" evidence="1">
    <location>
        <begin position="44"/>
        <end position="73"/>
    </location>
</feature>
<feature type="compositionally biased region" description="Basic residues" evidence="1">
    <location>
        <begin position="49"/>
        <end position="58"/>
    </location>
</feature>
<name>A0A135TKE3_9PEZI</name>
<proteinExistence type="predicted"/>
<organism evidence="2 3">
    <name type="scientific">Colletotrichum nymphaeae SA-01</name>
    <dbReference type="NCBI Taxonomy" id="1460502"/>
    <lineage>
        <taxon>Eukaryota</taxon>
        <taxon>Fungi</taxon>
        <taxon>Dikarya</taxon>
        <taxon>Ascomycota</taxon>
        <taxon>Pezizomycotina</taxon>
        <taxon>Sordariomycetes</taxon>
        <taxon>Hypocreomycetidae</taxon>
        <taxon>Glomerellales</taxon>
        <taxon>Glomerellaceae</taxon>
        <taxon>Colletotrichum</taxon>
        <taxon>Colletotrichum acutatum species complex</taxon>
    </lineage>
</organism>
<keyword evidence="3" id="KW-1185">Reference proteome</keyword>
<gene>
    <name evidence="2" type="ORF">CNYM01_04368</name>
</gene>
<sequence>MPIITNLTHLITKLVITNLIEGAKLSHNVPLACIYTILTHKVTDSISSHKPHKSKYRYHGYGEEYQEDRADDE</sequence>
<accession>A0A135TKE3</accession>
<feature type="compositionally biased region" description="Acidic residues" evidence="1">
    <location>
        <begin position="64"/>
        <end position="73"/>
    </location>
</feature>
<dbReference type="AlphaFoldDB" id="A0A135TKE3"/>
<evidence type="ECO:0000313" key="2">
    <source>
        <dbReference type="EMBL" id="KXH48592.1"/>
    </source>
</evidence>
<dbReference type="EMBL" id="JEMN01001089">
    <property type="protein sequence ID" value="KXH48592.1"/>
    <property type="molecule type" value="Genomic_DNA"/>
</dbReference>
<evidence type="ECO:0000256" key="1">
    <source>
        <dbReference type="SAM" id="MobiDB-lite"/>
    </source>
</evidence>
<reference evidence="2 3" key="1">
    <citation type="submission" date="2014-02" db="EMBL/GenBank/DDBJ databases">
        <title>The genome sequence of Colletotrichum nymphaeae SA-01.</title>
        <authorList>
            <person name="Baroncelli R."/>
            <person name="Thon M.R."/>
        </authorList>
    </citation>
    <scope>NUCLEOTIDE SEQUENCE [LARGE SCALE GENOMIC DNA]</scope>
    <source>
        <strain evidence="2 3">SA-01</strain>
    </source>
</reference>
<evidence type="ECO:0000313" key="3">
    <source>
        <dbReference type="Proteomes" id="UP000070054"/>
    </source>
</evidence>
<comment type="caution">
    <text evidence="2">The sequence shown here is derived from an EMBL/GenBank/DDBJ whole genome shotgun (WGS) entry which is preliminary data.</text>
</comment>
<protein>
    <submittedName>
        <fullName evidence="2">Uncharacterized protein</fullName>
    </submittedName>
</protein>
<dbReference type="Proteomes" id="UP000070054">
    <property type="component" value="Unassembled WGS sequence"/>
</dbReference>